<sequence>MKFAFSIALRLVALMSLLIVFAQQISYGIIVLFRDMPGFICFFLPIVAIGIMLVFRDDVAFHQTNGVKTDRSCVVSAEHSGYVHFVNRLKRMDRNGRTVPILRTDRKISRIRLSRSVYKIHFRGNGIIACTHGTVGFDILSRSTLLCTTFIETFRKYMEVTPFFEQFFSK</sequence>
<gene>
    <name evidence="2" type="ORF">JV16_01822</name>
</gene>
<evidence type="ECO:0000256" key="1">
    <source>
        <dbReference type="SAM" id="Phobius"/>
    </source>
</evidence>
<protein>
    <submittedName>
        <fullName evidence="2">Uncharacterized protein</fullName>
    </submittedName>
</protein>
<proteinExistence type="predicted"/>
<name>A0A0D0G6F1_9BACL</name>
<dbReference type="Proteomes" id="UP000032047">
    <property type="component" value="Unassembled WGS sequence"/>
</dbReference>
<keyword evidence="1" id="KW-0472">Membrane</keyword>
<organism evidence="2 3">
    <name type="scientific">Anoxybacillus ayderensis</name>
    <dbReference type="NCBI Taxonomy" id="265546"/>
    <lineage>
        <taxon>Bacteria</taxon>
        <taxon>Bacillati</taxon>
        <taxon>Bacillota</taxon>
        <taxon>Bacilli</taxon>
        <taxon>Bacillales</taxon>
        <taxon>Anoxybacillaceae</taxon>
        <taxon>Anoxybacillus</taxon>
    </lineage>
</organism>
<keyword evidence="3" id="KW-1185">Reference proteome</keyword>
<keyword evidence="1" id="KW-0812">Transmembrane</keyword>
<evidence type="ECO:0000313" key="3">
    <source>
        <dbReference type="Proteomes" id="UP000032047"/>
    </source>
</evidence>
<feature type="transmembrane region" description="Helical" evidence="1">
    <location>
        <begin position="36"/>
        <end position="55"/>
    </location>
</feature>
<evidence type="ECO:0000313" key="2">
    <source>
        <dbReference type="EMBL" id="KIP20920.1"/>
    </source>
</evidence>
<dbReference type="AlphaFoldDB" id="A0A0D0G6F1"/>
<feature type="transmembrane region" description="Helical" evidence="1">
    <location>
        <begin position="7"/>
        <end position="30"/>
    </location>
</feature>
<keyword evidence="1" id="KW-1133">Transmembrane helix</keyword>
<reference evidence="2 3" key="1">
    <citation type="submission" date="2015-01" db="EMBL/GenBank/DDBJ databases">
        <title>Genome sequence of Anoxybacillus ayderensis strain AB04.</title>
        <authorList>
            <person name="Belduz A.O."/>
            <person name="Canakci S."/>
            <person name="Chan K.-G."/>
            <person name="Kahar U.M."/>
            <person name="Yaakob A.S."/>
            <person name="Chan C.S."/>
            <person name="Goh K.M."/>
        </authorList>
    </citation>
    <scope>NUCLEOTIDE SEQUENCE [LARGE SCALE GENOMIC DNA]</scope>
    <source>
        <strain evidence="2 3">AB04</strain>
    </source>
</reference>
<dbReference type="EMBL" id="JXTG01000009">
    <property type="protein sequence ID" value="KIP20920.1"/>
    <property type="molecule type" value="Genomic_DNA"/>
</dbReference>
<accession>A0A0D0G6F1</accession>
<comment type="caution">
    <text evidence="2">The sequence shown here is derived from an EMBL/GenBank/DDBJ whole genome shotgun (WGS) entry which is preliminary data.</text>
</comment>